<comment type="caution">
    <text evidence="2">The sequence shown here is derived from an EMBL/GenBank/DDBJ whole genome shotgun (WGS) entry which is preliminary data.</text>
</comment>
<evidence type="ECO:0000256" key="1">
    <source>
        <dbReference type="SAM" id="MobiDB-lite"/>
    </source>
</evidence>
<dbReference type="AlphaFoldDB" id="A0A502DUV0"/>
<gene>
    <name evidence="2" type="ORF">EAH82_14370</name>
</gene>
<feature type="compositionally biased region" description="Low complexity" evidence="1">
    <location>
        <begin position="39"/>
        <end position="49"/>
    </location>
</feature>
<reference evidence="2 3" key="1">
    <citation type="journal article" date="2019" name="Environ. Microbiol.">
        <title>Species interactions and distinct microbial communities in high Arctic permafrost affected cryosols are associated with the CH4 and CO2 gas fluxes.</title>
        <authorList>
            <person name="Altshuler I."/>
            <person name="Hamel J."/>
            <person name="Turney S."/>
            <person name="Magnuson E."/>
            <person name="Levesque R."/>
            <person name="Greer C."/>
            <person name="Whyte L.G."/>
        </authorList>
    </citation>
    <scope>NUCLEOTIDE SEQUENCE [LARGE SCALE GENOMIC DNA]</scope>
    <source>
        <strain evidence="2 3">S06.C</strain>
    </source>
</reference>
<feature type="compositionally biased region" description="Basic and acidic residues" evidence="1">
    <location>
        <begin position="53"/>
        <end position="70"/>
    </location>
</feature>
<protein>
    <submittedName>
        <fullName evidence="2">Uncharacterized protein</fullName>
    </submittedName>
</protein>
<evidence type="ECO:0000313" key="2">
    <source>
        <dbReference type="EMBL" id="TPG27996.1"/>
    </source>
</evidence>
<evidence type="ECO:0000313" key="3">
    <source>
        <dbReference type="Proteomes" id="UP000319212"/>
    </source>
</evidence>
<feature type="compositionally biased region" description="Polar residues" evidence="1">
    <location>
        <begin position="1"/>
        <end position="18"/>
    </location>
</feature>
<dbReference type="Proteomes" id="UP000319212">
    <property type="component" value="Unassembled WGS sequence"/>
</dbReference>
<organism evidence="2 3">
    <name type="scientific">Variovorax guangxiensis</name>
    <dbReference type="NCBI Taxonomy" id="1775474"/>
    <lineage>
        <taxon>Bacteria</taxon>
        <taxon>Pseudomonadati</taxon>
        <taxon>Pseudomonadota</taxon>
        <taxon>Betaproteobacteria</taxon>
        <taxon>Burkholderiales</taxon>
        <taxon>Comamonadaceae</taxon>
        <taxon>Variovorax</taxon>
    </lineage>
</organism>
<proteinExistence type="predicted"/>
<dbReference type="OrthoDB" id="9182647at2"/>
<name>A0A502DUV0_9BURK</name>
<accession>A0A502DUV0</accession>
<dbReference type="EMBL" id="RCZI01000003">
    <property type="protein sequence ID" value="TPG27996.1"/>
    <property type="molecule type" value="Genomic_DNA"/>
</dbReference>
<feature type="region of interest" description="Disordered" evidence="1">
    <location>
        <begin position="1"/>
        <end position="70"/>
    </location>
</feature>
<sequence length="138" mass="14744">MKTASRKTAVTRKTTSRVTAPLASPSPVQRTKASPVRVAPQKPAAGPKSASKKLSDDARKAPKPKEKLVRDSFTMPSEDFALIAALKNRALMFKRPAKKSELLRAGLHALQALSAPALRAALDALTPLKAGRPKREAS</sequence>